<dbReference type="EMBL" id="WTYM01000063">
    <property type="protein sequence ID" value="MXO61372.1"/>
    <property type="molecule type" value="Genomic_DNA"/>
</dbReference>
<feature type="region of interest" description="Disordered" evidence="1">
    <location>
        <begin position="188"/>
        <end position="215"/>
    </location>
</feature>
<reference evidence="2 3" key="1">
    <citation type="submission" date="2019-12" db="EMBL/GenBank/DDBJ databases">
        <title>Genomic-based taxomic classification of the family Erythrobacteraceae.</title>
        <authorList>
            <person name="Xu L."/>
        </authorList>
    </citation>
    <scope>NUCLEOTIDE SEQUENCE [LARGE SCALE GENOMIC DNA]</scope>
    <source>
        <strain evidence="2 3">MCCC 1K01500</strain>
    </source>
</reference>
<gene>
    <name evidence="2" type="ORF">GRI89_17660</name>
</gene>
<evidence type="ECO:0008006" key="4">
    <source>
        <dbReference type="Google" id="ProtNLM"/>
    </source>
</evidence>
<evidence type="ECO:0000256" key="1">
    <source>
        <dbReference type="SAM" id="MobiDB-lite"/>
    </source>
</evidence>
<dbReference type="InterPro" id="IPR040632">
    <property type="entry name" value="Sulfotransfer_4"/>
</dbReference>
<dbReference type="OrthoDB" id="9806624at2"/>
<dbReference type="RefSeq" id="WP_159798397.1">
    <property type="nucleotide sequence ID" value="NZ_WTYM01000063.1"/>
</dbReference>
<dbReference type="PANTHER" id="PTHR36978:SF4">
    <property type="entry name" value="P-LOOP CONTAINING NUCLEOSIDE TRIPHOSPHATE HYDROLASE PROTEIN"/>
    <property type="match status" value="1"/>
</dbReference>
<proteinExistence type="predicted"/>
<keyword evidence="3" id="KW-1185">Reference proteome</keyword>
<dbReference type="Pfam" id="PF17784">
    <property type="entry name" value="Sulfotransfer_4"/>
    <property type="match status" value="1"/>
</dbReference>
<organism evidence="2 3">
    <name type="scientific">Croceibacterium salegens</name>
    <dbReference type="NCBI Taxonomy" id="1737568"/>
    <lineage>
        <taxon>Bacteria</taxon>
        <taxon>Pseudomonadati</taxon>
        <taxon>Pseudomonadota</taxon>
        <taxon>Alphaproteobacteria</taxon>
        <taxon>Sphingomonadales</taxon>
        <taxon>Erythrobacteraceae</taxon>
        <taxon>Croceibacterium</taxon>
    </lineage>
</organism>
<dbReference type="SUPFAM" id="SSF52540">
    <property type="entry name" value="P-loop containing nucleoside triphosphate hydrolases"/>
    <property type="match status" value="1"/>
</dbReference>
<evidence type="ECO:0000313" key="2">
    <source>
        <dbReference type="EMBL" id="MXO61372.1"/>
    </source>
</evidence>
<dbReference type="Proteomes" id="UP000433652">
    <property type="component" value="Unassembled WGS sequence"/>
</dbReference>
<comment type="caution">
    <text evidence="2">The sequence shown here is derived from an EMBL/GenBank/DDBJ whole genome shotgun (WGS) entry which is preliminary data.</text>
</comment>
<sequence length="237" mass="27205">MALQVIGAGLGRTGTLSLKLALEHIGFDKCYHMSEMIGQMRAHLPLWVESAKGNPQWDTIFEGYLSSTDYPGCMFWRELAAQYPEAKIILTTRDPERWFESVTETVMSPQHRARFESNPMMAEFFRLTVFDDELEERLGKREPMVEYFNKWNQAVIDEVPAERLLVYKAGDGWEPLCDFLGVSVPPEPYPRVNSREEMTERTGQIDQTKGPPPPEFMEQMVQEYLAELKAKAFPASA</sequence>
<dbReference type="Gene3D" id="3.40.50.300">
    <property type="entry name" value="P-loop containing nucleotide triphosphate hydrolases"/>
    <property type="match status" value="1"/>
</dbReference>
<protein>
    <recommendedName>
        <fullName evidence="4">Sulfotransferase family protein</fullName>
    </recommendedName>
</protein>
<accession>A0A6I4T3M0</accession>
<name>A0A6I4T3M0_9SPHN</name>
<dbReference type="PANTHER" id="PTHR36978">
    <property type="entry name" value="P-LOOP CONTAINING NUCLEOTIDE TRIPHOSPHATE HYDROLASE"/>
    <property type="match status" value="1"/>
</dbReference>
<dbReference type="InterPro" id="IPR027417">
    <property type="entry name" value="P-loop_NTPase"/>
</dbReference>
<evidence type="ECO:0000313" key="3">
    <source>
        <dbReference type="Proteomes" id="UP000433652"/>
    </source>
</evidence>
<dbReference type="AlphaFoldDB" id="A0A6I4T3M0"/>